<evidence type="ECO:0000256" key="2">
    <source>
        <dbReference type="ARBA" id="ARBA00012438"/>
    </source>
</evidence>
<reference evidence="8" key="1">
    <citation type="journal article" date="2023" name="Arch. Microbiol.">
        <title>Desulfoferula mesophilus gen. nov. sp. nov., a mesophilic sulfate-reducing bacterium isolated from a brackish lake sediment.</title>
        <authorList>
            <person name="Watanabe T."/>
            <person name="Yabe T."/>
            <person name="Tsuji J.M."/>
            <person name="Fukui M."/>
        </authorList>
    </citation>
    <scope>NUCLEOTIDE SEQUENCE [LARGE SCALE GENOMIC DNA]</scope>
    <source>
        <strain evidence="8">12FAK</strain>
    </source>
</reference>
<gene>
    <name evidence="7" type="ORF">FAK_02800</name>
</gene>
<dbReference type="KEGG" id="dmp:FAK_02800"/>
<proteinExistence type="predicted"/>
<dbReference type="Gene3D" id="3.40.50.2300">
    <property type="match status" value="1"/>
</dbReference>
<dbReference type="EC" id="2.7.13.3" evidence="2"/>
<dbReference type="PROSITE" id="PS50110">
    <property type="entry name" value="RESPONSE_REGULATORY"/>
    <property type="match status" value="1"/>
</dbReference>
<dbReference type="InterPro" id="IPR011006">
    <property type="entry name" value="CheY-like_superfamily"/>
</dbReference>
<feature type="domain" description="Response regulatory" evidence="6">
    <location>
        <begin position="11"/>
        <end position="125"/>
    </location>
</feature>
<dbReference type="PRINTS" id="PR00344">
    <property type="entry name" value="BCTRLSENSOR"/>
</dbReference>
<protein>
    <recommendedName>
        <fullName evidence="2">histidine kinase</fullName>
        <ecNumber evidence="2">2.7.13.3</ecNumber>
    </recommendedName>
</protein>
<comment type="catalytic activity">
    <reaction evidence="1">
        <text>ATP + protein L-histidine = ADP + protein N-phospho-L-histidine.</text>
        <dbReference type="EC" id="2.7.13.3"/>
    </reaction>
</comment>
<accession>A0AAU9ED48</accession>
<dbReference type="RefSeq" id="WP_338604658.1">
    <property type="nucleotide sequence ID" value="NZ_AP028679.1"/>
</dbReference>
<dbReference type="InterPro" id="IPR005467">
    <property type="entry name" value="His_kinase_dom"/>
</dbReference>
<dbReference type="EMBL" id="AP028679">
    <property type="protein sequence ID" value="BEQ13214.1"/>
    <property type="molecule type" value="Genomic_DNA"/>
</dbReference>
<dbReference type="Pfam" id="PF00072">
    <property type="entry name" value="Response_reg"/>
    <property type="match status" value="1"/>
</dbReference>
<organism evidence="7 8">
    <name type="scientific">Desulfoferula mesophila</name>
    <dbReference type="NCBI Taxonomy" id="3058419"/>
    <lineage>
        <taxon>Bacteria</taxon>
        <taxon>Pseudomonadati</taxon>
        <taxon>Thermodesulfobacteriota</taxon>
        <taxon>Desulfarculia</taxon>
        <taxon>Desulfarculales</taxon>
        <taxon>Desulfarculaceae</taxon>
        <taxon>Desulfoferula</taxon>
    </lineage>
</organism>
<dbReference type="SMART" id="SM00448">
    <property type="entry name" value="REC"/>
    <property type="match status" value="1"/>
</dbReference>
<keyword evidence="8" id="KW-1185">Reference proteome</keyword>
<name>A0AAU9ED48_9BACT</name>
<dbReference type="SUPFAM" id="SSF55874">
    <property type="entry name" value="ATPase domain of HSP90 chaperone/DNA topoisomerase II/histidine kinase"/>
    <property type="match status" value="1"/>
</dbReference>
<dbReference type="Pfam" id="PF02518">
    <property type="entry name" value="HATPase_c"/>
    <property type="match status" value="1"/>
</dbReference>
<dbReference type="SMART" id="SM00387">
    <property type="entry name" value="HATPase_c"/>
    <property type="match status" value="1"/>
</dbReference>
<dbReference type="InterPro" id="IPR036097">
    <property type="entry name" value="HisK_dim/P_sf"/>
</dbReference>
<feature type="modified residue" description="4-aspartylphosphate" evidence="4">
    <location>
        <position position="60"/>
    </location>
</feature>
<dbReference type="PANTHER" id="PTHR43547">
    <property type="entry name" value="TWO-COMPONENT HISTIDINE KINASE"/>
    <property type="match status" value="1"/>
</dbReference>
<dbReference type="InterPro" id="IPR001789">
    <property type="entry name" value="Sig_transdc_resp-reg_receiver"/>
</dbReference>
<dbReference type="CDD" id="cd00075">
    <property type="entry name" value="HATPase"/>
    <property type="match status" value="1"/>
</dbReference>
<dbReference type="AlphaFoldDB" id="A0AAU9ED48"/>
<dbReference type="InterPro" id="IPR036890">
    <property type="entry name" value="HATPase_C_sf"/>
</dbReference>
<evidence type="ECO:0000256" key="3">
    <source>
        <dbReference type="ARBA" id="ARBA00022553"/>
    </source>
</evidence>
<dbReference type="GO" id="GO:0000155">
    <property type="term" value="F:phosphorelay sensor kinase activity"/>
    <property type="evidence" value="ECO:0007669"/>
    <property type="project" value="InterPro"/>
</dbReference>
<dbReference type="Gene3D" id="1.10.287.130">
    <property type="match status" value="1"/>
</dbReference>
<evidence type="ECO:0000259" key="5">
    <source>
        <dbReference type="PROSITE" id="PS50109"/>
    </source>
</evidence>
<dbReference type="CDD" id="cd00082">
    <property type="entry name" value="HisKA"/>
    <property type="match status" value="1"/>
</dbReference>
<dbReference type="Proteomes" id="UP001366166">
    <property type="component" value="Chromosome"/>
</dbReference>
<evidence type="ECO:0000256" key="1">
    <source>
        <dbReference type="ARBA" id="ARBA00000085"/>
    </source>
</evidence>
<dbReference type="SUPFAM" id="SSF52172">
    <property type="entry name" value="CheY-like"/>
    <property type="match status" value="1"/>
</dbReference>
<evidence type="ECO:0000313" key="8">
    <source>
        <dbReference type="Proteomes" id="UP001366166"/>
    </source>
</evidence>
<evidence type="ECO:0000256" key="4">
    <source>
        <dbReference type="PROSITE-ProRule" id="PRU00169"/>
    </source>
</evidence>
<dbReference type="InterPro" id="IPR003594">
    <property type="entry name" value="HATPase_dom"/>
</dbReference>
<evidence type="ECO:0000259" key="6">
    <source>
        <dbReference type="PROSITE" id="PS50110"/>
    </source>
</evidence>
<dbReference type="SUPFAM" id="SSF47384">
    <property type="entry name" value="Homodimeric domain of signal transducing histidine kinase"/>
    <property type="match status" value="1"/>
</dbReference>
<sequence length="389" mass="41674">MSEHPPPPYPSLLVIDDEEGIRSMMALSLGADGYTVRTAADGTEGLKVFEEQKPDIVLTDIKMPGLDGIEVLKRIKSMSPDTEVIVITGHGDMDLAVRSLQLMASDFVTKPVSEQALEVALKRAAERLTLKAQLHGYTRDLERRVAEAAAKVVAAERLAAVGETVSALVHSLKNMLAGLKGGIYMVEQGITSSQKPITDEGMRMLERNLGRVQDLVGDLMTIAKPRVPDLAPLSLKELLEEAARIMASEAESKGVILQTELPHGEGPLAMADHRMILEAFLNLVSNGIDAASEMIDGKVVISAGGDSREVCLMVRDNGAGLDPEAIEHIFKGFYSTKGSSGTGLGLMVAHKTASEHHGRVEFNTSPTRGALFSLVLPAAGRAAYLKYAD</sequence>
<keyword evidence="3 4" id="KW-0597">Phosphoprotein</keyword>
<dbReference type="InterPro" id="IPR004358">
    <property type="entry name" value="Sig_transdc_His_kin-like_C"/>
</dbReference>
<dbReference type="PANTHER" id="PTHR43547:SF2">
    <property type="entry name" value="HYBRID SIGNAL TRANSDUCTION HISTIDINE KINASE C"/>
    <property type="match status" value="1"/>
</dbReference>
<dbReference type="Gene3D" id="3.30.565.10">
    <property type="entry name" value="Histidine kinase-like ATPase, C-terminal domain"/>
    <property type="match status" value="1"/>
</dbReference>
<evidence type="ECO:0000313" key="7">
    <source>
        <dbReference type="EMBL" id="BEQ13214.1"/>
    </source>
</evidence>
<dbReference type="PROSITE" id="PS50109">
    <property type="entry name" value="HIS_KIN"/>
    <property type="match status" value="1"/>
</dbReference>
<dbReference type="InterPro" id="IPR003661">
    <property type="entry name" value="HisK_dim/P_dom"/>
</dbReference>
<feature type="domain" description="Histidine kinase" evidence="5">
    <location>
        <begin position="167"/>
        <end position="380"/>
    </location>
</feature>